<reference evidence="3" key="1">
    <citation type="submission" date="2015-07" db="EMBL/GenBank/DDBJ databases">
        <authorList>
            <person name="Rodrigo-Torres Lidia"/>
            <person name="Arahal R.David."/>
        </authorList>
    </citation>
    <scope>NUCLEOTIDE SEQUENCE [LARGE SCALE GENOMIC DNA]</scope>
    <source>
        <strain evidence="3">CECT 4801</strain>
    </source>
</reference>
<evidence type="ECO:0000313" key="2">
    <source>
        <dbReference type="EMBL" id="CTQ42488.1"/>
    </source>
</evidence>
<dbReference type="InterPro" id="IPR009935">
    <property type="entry name" value="DUF1467"/>
</dbReference>
<keyword evidence="3" id="KW-1185">Reference proteome</keyword>
<name>A0A0M6XZN8_9HYPH</name>
<feature type="transmembrane region" description="Helical" evidence="1">
    <location>
        <begin position="53"/>
        <end position="71"/>
    </location>
</feature>
<dbReference type="EMBL" id="CXST01000001">
    <property type="protein sequence ID" value="CTQ42488.1"/>
    <property type="molecule type" value="Genomic_DNA"/>
</dbReference>
<evidence type="ECO:0000313" key="3">
    <source>
        <dbReference type="Proteomes" id="UP000048926"/>
    </source>
</evidence>
<evidence type="ECO:0000256" key="1">
    <source>
        <dbReference type="SAM" id="Phobius"/>
    </source>
</evidence>
<dbReference type="RefSeq" id="WP_022998440.1">
    <property type="nucleotide sequence ID" value="NZ_CP045617.1"/>
</dbReference>
<dbReference type="STRING" id="187304.B0E33_25575"/>
<keyword evidence="1" id="KW-1133">Transmembrane helix</keyword>
<sequence length="96" mass="10711">MSIAFGMAIYFMLWWIILFAILPFGMRRTQEEAGEVVPGTEPSAPEQPRFRRVIILTTIVTTVVFAGYLGMRNSGFGLDDIPFLNPPTGSYSHPSN</sequence>
<dbReference type="AlphaFoldDB" id="A0A0M6XZN8"/>
<feature type="transmembrane region" description="Helical" evidence="1">
    <location>
        <begin position="6"/>
        <end position="25"/>
    </location>
</feature>
<keyword evidence="1" id="KW-0472">Membrane</keyword>
<dbReference type="Proteomes" id="UP000048926">
    <property type="component" value="Unassembled WGS sequence"/>
</dbReference>
<dbReference type="KEGG" id="lagg:B0E33_25575"/>
<protein>
    <submittedName>
        <fullName evidence="2">Putative secreted protein</fullName>
    </submittedName>
</protein>
<accession>A0A0M6XZN8</accession>
<dbReference type="Pfam" id="PF07330">
    <property type="entry name" value="DUF1467"/>
    <property type="match status" value="1"/>
</dbReference>
<keyword evidence="1" id="KW-0812">Transmembrane</keyword>
<gene>
    <name evidence="2" type="ORF">LAL4801_00916</name>
</gene>
<organism evidence="2 3">
    <name type="scientific">Roseibium aggregatum</name>
    <dbReference type="NCBI Taxonomy" id="187304"/>
    <lineage>
        <taxon>Bacteria</taxon>
        <taxon>Pseudomonadati</taxon>
        <taxon>Pseudomonadota</taxon>
        <taxon>Alphaproteobacteria</taxon>
        <taxon>Hyphomicrobiales</taxon>
        <taxon>Stappiaceae</taxon>
        <taxon>Roseibium</taxon>
    </lineage>
</organism>
<proteinExistence type="predicted"/>
<dbReference type="OrthoDB" id="9804637at2"/>